<dbReference type="EMBL" id="BAABME010006420">
    <property type="protein sequence ID" value="GAA0168313.1"/>
    <property type="molecule type" value="Genomic_DNA"/>
</dbReference>
<organism evidence="1 2">
    <name type="scientific">Lithospermum erythrorhizon</name>
    <name type="common">Purple gromwell</name>
    <name type="synonym">Lithospermum officinale var. erythrorhizon</name>
    <dbReference type="NCBI Taxonomy" id="34254"/>
    <lineage>
        <taxon>Eukaryota</taxon>
        <taxon>Viridiplantae</taxon>
        <taxon>Streptophyta</taxon>
        <taxon>Embryophyta</taxon>
        <taxon>Tracheophyta</taxon>
        <taxon>Spermatophyta</taxon>
        <taxon>Magnoliopsida</taxon>
        <taxon>eudicotyledons</taxon>
        <taxon>Gunneridae</taxon>
        <taxon>Pentapetalae</taxon>
        <taxon>asterids</taxon>
        <taxon>lamiids</taxon>
        <taxon>Boraginales</taxon>
        <taxon>Boraginaceae</taxon>
        <taxon>Boraginoideae</taxon>
        <taxon>Lithospermeae</taxon>
        <taxon>Lithospermum</taxon>
    </lineage>
</organism>
<protein>
    <recommendedName>
        <fullName evidence="3">Reverse transcriptase domain-containing protein</fullName>
    </recommendedName>
</protein>
<keyword evidence="2" id="KW-1185">Reference proteome</keyword>
<accession>A0AAV3QZ42</accession>
<evidence type="ECO:0008006" key="3">
    <source>
        <dbReference type="Google" id="ProtNLM"/>
    </source>
</evidence>
<dbReference type="PANTHER" id="PTHR33116">
    <property type="entry name" value="REVERSE TRANSCRIPTASE ZINC-BINDING DOMAIN-CONTAINING PROTEIN-RELATED-RELATED"/>
    <property type="match status" value="1"/>
</dbReference>
<evidence type="ECO:0000313" key="2">
    <source>
        <dbReference type="Proteomes" id="UP001454036"/>
    </source>
</evidence>
<evidence type="ECO:0000313" key="1">
    <source>
        <dbReference type="EMBL" id="GAA0168313.1"/>
    </source>
</evidence>
<dbReference type="Proteomes" id="UP001454036">
    <property type="component" value="Unassembled WGS sequence"/>
</dbReference>
<gene>
    <name evidence="1" type="ORF">LIER_23060</name>
</gene>
<sequence>MFADDTLLLGYATTHEAEKIMNILNTYESWSGQLVNVQKSTIMFSPNVSGPTREAISAMLDMTEVNSHGKYLGLPTTIGSFKKEVFNTIVDRVKAKVANWKSRLLPAAGKEVFIMSVLQSIPTFTMQCFRLPVQICKEINFILSNFGWRSDTTNKRKIHWLSWQQLCKPKGEGGLGFRDTLSFNQALLCKQAWKLITEPTSPLSQLFKARYYPQTSFWDAELGAQPSYTWRSILSCAKEYNGSLDGKKLEPESNVLLVFATFGPVLKIAMFDKNGEPETITSVQPAAVTTSLMGSHPSTYVQQPQAMGGPSSYPYNGAQYAPPHSGVFTGPPQPSGGWNPAASAVNPPMHMHHQFHRINLLLIYCEVRIVFVLYSWNMHFQNQFLILIFASKTFCYDFSFTKLVGSRRCMI</sequence>
<reference evidence="1 2" key="1">
    <citation type="submission" date="2024-01" db="EMBL/GenBank/DDBJ databases">
        <title>The complete chloroplast genome sequence of Lithospermum erythrorhizon: insights into the phylogenetic relationship among Boraginaceae species and the maternal lineages of purple gromwells.</title>
        <authorList>
            <person name="Okada T."/>
            <person name="Watanabe K."/>
        </authorList>
    </citation>
    <scope>NUCLEOTIDE SEQUENCE [LARGE SCALE GENOMIC DNA]</scope>
</reference>
<dbReference type="AlphaFoldDB" id="A0AAV3QZ42"/>
<dbReference type="PANTHER" id="PTHR33116:SF86">
    <property type="entry name" value="REVERSE TRANSCRIPTASE DOMAIN-CONTAINING PROTEIN"/>
    <property type="match status" value="1"/>
</dbReference>
<comment type="caution">
    <text evidence="1">The sequence shown here is derived from an EMBL/GenBank/DDBJ whole genome shotgun (WGS) entry which is preliminary data.</text>
</comment>
<name>A0AAV3QZ42_LITER</name>
<proteinExistence type="predicted"/>